<name>A0ABN6REX7_9DEIO</name>
<dbReference type="InterPro" id="IPR036390">
    <property type="entry name" value="WH_DNA-bd_sf"/>
</dbReference>
<dbReference type="EMBL" id="AP026560">
    <property type="protein sequence ID" value="BDP40776.1"/>
    <property type="molecule type" value="Genomic_DNA"/>
</dbReference>
<accession>A0ABN6REX7</accession>
<dbReference type="PROSITE" id="PS50042">
    <property type="entry name" value="CNMP_BINDING_3"/>
    <property type="match status" value="1"/>
</dbReference>
<dbReference type="PANTHER" id="PTHR24567">
    <property type="entry name" value="CRP FAMILY TRANSCRIPTIONAL REGULATORY PROTEIN"/>
    <property type="match status" value="1"/>
</dbReference>
<dbReference type="InterPro" id="IPR018490">
    <property type="entry name" value="cNMP-bd_dom_sf"/>
</dbReference>
<evidence type="ECO:0000256" key="2">
    <source>
        <dbReference type="ARBA" id="ARBA00023125"/>
    </source>
</evidence>
<evidence type="ECO:0000259" key="4">
    <source>
        <dbReference type="PROSITE" id="PS50042"/>
    </source>
</evidence>
<dbReference type="Proteomes" id="UP001064971">
    <property type="component" value="Chromosome"/>
</dbReference>
<dbReference type="InterPro" id="IPR050397">
    <property type="entry name" value="Env_Response_Regulators"/>
</dbReference>
<sequence>MAQKLRYQRGQYVYRQGEGGGNLFRADTGLVRLVQLTPRGRTLTVRHVLPGDYFGEDILNGHTHPQGAEALTNATITTFDPTELDERTLLDVARNLGEQLQRTITHEVHLQSGDLRVRVVRYLLELADTPLGAEDTEDRLYVRATHELLAEGSGSTRESVSKVITELRDAGLIETGYRHITLLRLGELREIAARASQPNGEEKE</sequence>
<organism evidence="6 7">
    <name type="scientific">Deinococcus aetherius</name>
    <dbReference type="NCBI Taxonomy" id="200252"/>
    <lineage>
        <taxon>Bacteria</taxon>
        <taxon>Thermotogati</taxon>
        <taxon>Deinococcota</taxon>
        <taxon>Deinococci</taxon>
        <taxon>Deinococcales</taxon>
        <taxon>Deinococcaceae</taxon>
        <taxon>Deinococcus</taxon>
    </lineage>
</organism>
<feature type="domain" description="HTH crp-type" evidence="5">
    <location>
        <begin position="113"/>
        <end position="186"/>
    </location>
</feature>
<dbReference type="Gene3D" id="1.10.10.10">
    <property type="entry name" value="Winged helix-like DNA-binding domain superfamily/Winged helix DNA-binding domain"/>
    <property type="match status" value="1"/>
</dbReference>
<protein>
    <submittedName>
        <fullName evidence="6">Transcriptional regulator LdrP</fullName>
    </submittedName>
</protein>
<evidence type="ECO:0000313" key="6">
    <source>
        <dbReference type="EMBL" id="BDP40776.1"/>
    </source>
</evidence>
<evidence type="ECO:0000256" key="1">
    <source>
        <dbReference type="ARBA" id="ARBA00023015"/>
    </source>
</evidence>
<keyword evidence="7" id="KW-1185">Reference proteome</keyword>
<dbReference type="PROSITE" id="PS51063">
    <property type="entry name" value="HTH_CRP_2"/>
    <property type="match status" value="1"/>
</dbReference>
<dbReference type="Pfam" id="PF13545">
    <property type="entry name" value="HTH_Crp_2"/>
    <property type="match status" value="1"/>
</dbReference>
<dbReference type="SMART" id="SM00419">
    <property type="entry name" value="HTH_CRP"/>
    <property type="match status" value="1"/>
</dbReference>
<dbReference type="SMART" id="SM00100">
    <property type="entry name" value="cNMP"/>
    <property type="match status" value="1"/>
</dbReference>
<feature type="domain" description="Cyclic nucleotide-binding" evidence="4">
    <location>
        <begin position="1"/>
        <end position="68"/>
    </location>
</feature>
<proteinExistence type="predicted"/>
<dbReference type="CDD" id="cd00038">
    <property type="entry name" value="CAP_ED"/>
    <property type="match status" value="1"/>
</dbReference>
<dbReference type="Pfam" id="PF00027">
    <property type="entry name" value="cNMP_binding"/>
    <property type="match status" value="1"/>
</dbReference>
<dbReference type="SUPFAM" id="SSF51206">
    <property type="entry name" value="cAMP-binding domain-like"/>
    <property type="match status" value="1"/>
</dbReference>
<keyword evidence="1" id="KW-0805">Transcription regulation</keyword>
<evidence type="ECO:0000256" key="3">
    <source>
        <dbReference type="ARBA" id="ARBA00023163"/>
    </source>
</evidence>
<dbReference type="InterPro" id="IPR014710">
    <property type="entry name" value="RmlC-like_jellyroll"/>
</dbReference>
<keyword evidence="3" id="KW-0804">Transcription</keyword>
<dbReference type="Gene3D" id="2.60.120.10">
    <property type="entry name" value="Jelly Rolls"/>
    <property type="match status" value="1"/>
</dbReference>
<dbReference type="PANTHER" id="PTHR24567:SF74">
    <property type="entry name" value="HTH-TYPE TRANSCRIPTIONAL REGULATOR ARCR"/>
    <property type="match status" value="1"/>
</dbReference>
<keyword evidence="2" id="KW-0238">DNA-binding</keyword>
<dbReference type="InterPro" id="IPR036388">
    <property type="entry name" value="WH-like_DNA-bd_sf"/>
</dbReference>
<dbReference type="SUPFAM" id="SSF46785">
    <property type="entry name" value="Winged helix' DNA-binding domain"/>
    <property type="match status" value="1"/>
</dbReference>
<gene>
    <name evidence="6" type="ORF">DAETH_07450</name>
</gene>
<evidence type="ECO:0000259" key="5">
    <source>
        <dbReference type="PROSITE" id="PS51063"/>
    </source>
</evidence>
<dbReference type="InterPro" id="IPR012318">
    <property type="entry name" value="HTH_CRP"/>
</dbReference>
<dbReference type="InterPro" id="IPR000595">
    <property type="entry name" value="cNMP-bd_dom"/>
</dbReference>
<evidence type="ECO:0000313" key="7">
    <source>
        <dbReference type="Proteomes" id="UP001064971"/>
    </source>
</evidence>
<reference evidence="6" key="1">
    <citation type="submission" date="2022-07" db="EMBL/GenBank/DDBJ databases">
        <title>Complete Genome Sequence of the Radioresistant Bacterium Deinococcus aetherius ST0316, Isolated from the Air Dust collected in Lower Stratosphere above Japan.</title>
        <authorList>
            <person name="Satoh K."/>
            <person name="Hagiwara K."/>
            <person name="Katsumata K."/>
            <person name="Kubo A."/>
            <person name="Yokobori S."/>
            <person name="Yamagishi A."/>
            <person name="Oono Y."/>
            <person name="Narumi I."/>
        </authorList>
    </citation>
    <scope>NUCLEOTIDE SEQUENCE</scope>
    <source>
        <strain evidence="6">ST0316</strain>
    </source>
</reference>
<dbReference type="RefSeq" id="WP_264776587.1">
    <property type="nucleotide sequence ID" value="NZ_AP026560.1"/>
</dbReference>